<evidence type="ECO:0000313" key="1">
    <source>
        <dbReference type="EMBL" id="KKL46204.1"/>
    </source>
</evidence>
<feature type="non-terminal residue" evidence="1">
    <location>
        <position position="1"/>
    </location>
</feature>
<accession>A0A0F9CAU3</accession>
<proteinExistence type="predicted"/>
<name>A0A0F9CAU3_9ZZZZ</name>
<dbReference type="AlphaFoldDB" id="A0A0F9CAU3"/>
<comment type="caution">
    <text evidence="1">The sequence shown here is derived from an EMBL/GenBank/DDBJ whole genome shotgun (WGS) entry which is preliminary data.</text>
</comment>
<dbReference type="EMBL" id="LAZR01034119">
    <property type="protein sequence ID" value="KKL46204.1"/>
    <property type="molecule type" value="Genomic_DNA"/>
</dbReference>
<protein>
    <submittedName>
        <fullName evidence="1">Uncharacterized protein</fullName>
    </submittedName>
</protein>
<organism evidence="1">
    <name type="scientific">marine sediment metagenome</name>
    <dbReference type="NCBI Taxonomy" id="412755"/>
    <lineage>
        <taxon>unclassified sequences</taxon>
        <taxon>metagenomes</taxon>
        <taxon>ecological metagenomes</taxon>
    </lineage>
</organism>
<gene>
    <name evidence="1" type="ORF">LCGC14_2347880</name>
</gene>
<sequence>APHMNARDLLATRGRRTIATLLTYMEEHVWPELPDEVRSQVQAEARSKILSVLGDYQDLAMDLIASEDATINEFWVEELARLHDKIGRLDGAKSAQISSSR</sequence>
<reference evidence="1" key="1">
    <citation type="journal article" date="2015" name="Nature">
        <title>Complex archaea that bridge the gap between prokaryotes and eukaryotes.</title>
        <authorList>
            <person name="Spang A."/>
            <person name="Saw J.H."/>
            <person name="Jorgensen S.L."/>
            <person name="Zaremba-Niedzwiedzka K."/>
            <person name="Martijn J."/>
            <person name="Lind A.E."/>
            <person name="van Eijk R."/>
            <person name="Schleper C."/>
            <person name="Guy L."/>
            <person name="Ettema T.J."/>
        </authorList>
    </citation>
    <scope>NUCLEOTIDE SEQUENCE</scope>
</reference>